<feature type="domain" description="COG4 transport protein middle alpha-helical bundle" evidence="10">
    <location>
        <begin position="209"/>
        <end position="545"/>
    </location>
</feature>
<evidence type="ECO:0000256" key="9">
    <source>
        <dbReference type="SAM" id="MobiDB-lite"/>
    </source>
</evidence>
<keyword evidence="5" id="KW-0653">Protein transport</keyword>
<evidence type="ECO:0000256" key="5">
    <source>
        <dbReference type="ARBA" id="ARBA00022927"/>
    </source>
</evidence>
<keyword evidence="6" id="KW-0333">Golgi apparatus</keyword>
<dbReference type="PANTHER" id="PTHR24016">
    <property type="entry name" value="CONSERVED OLIGOMERIC GOLGI COMPLEX SUBUNIT 4"/>
    <property type="match status" value="1"/>
</dbReference>
<keyword evidence="7" id="KW-0472">Membrane</keyword>
<dbReference type="InterPro" id="IPR048682">
    <property type="entry name" value="COG4"/>
</dbReference>
<dbReference type="GO" id="GO:0000139">
    <property type="term" value="C:Golgi membrane"/>
    <property type="evidence" value="ECO:0007669"/>
    <property type="project" value="UniProtKB-SubCell"/>
</dbReference>
<evidence type="ECO:0000256" key="8">
    <source>
        <dbReference type="ARBA" id="ARBA00031340"/>
    </source>
</evidence>
<dbReference type="InterPro" id="IPR048680">
    <property type="entry name" value="COG4_N"/>
</dbReference>
<dbReference type="AlphaFoldDB" id="A0AAD5XD63"/>
<dbReference type="InterPro" id="IPR013167">
    <property type="entry name" value="COG4_M"/>
</dbReference>
<dbReference type="EMBL" id="JADGJH010001883">
    <property type="protein sequence ID" value="KAJ3107942.1"/>
    <property type="molecule type" value="Genomic_DNA"/>
</dbReference>
<dbReference type="Gene3D" id="1.20.58.1970">
    <property type="match status" value="1"/>
</dbReference>
<dbReference type="InterPro" id="IPR048684">
    <property type="entry name" value="COG4_C"/>
</dbReference>
<dbReference type="Pfam" id="PF08318">
    <property type="entry name" value="COG4_m"/>
    <property type="match status" value="1"/>
</dbReference>
<evidence type="ECO:0000256" key="2">
    <source>
        <dbReference type="ARBA" id="ARBA00009215"/>
    </source>
</evidence>
<reference evidence="11" key="1">
    <citation type="submission" date="2020-05" db="EMBL/GenBank/DDBJ databases">
        <title>Phylogenomic resolution of chytrid fungi.</title>
        <authorList>
            <person name="Stajich J.E."/>
            <person name="Amses K."/>
            <person name="Simmons R."/>
            <person name="Seto K."/>
            <person name="Myers J."/>
            <person name="Bonds A."/>
            <person name="Quandt C.A."/>
            <person name="Barry K."/>
            <person name="Liu P."/>
            <person name="Grigoriev I."/>
            <person name="Longcore J.E."/>
            <person name="James T.Y."/>
        </authorList>
    </citation>
    <scope>NUCLEOTIDE SEQUENCE</scope>
    <source>
        <strain evidence="11">JEL0513</strain>
    </source>
</reference>
<evidence type="ECO:0000256" key="4">
    <source>
        <dbReference type="ARBA" id="ARBA00022448"/>
    </source>
</evidence>
<evidence type="ECO:0000259" key="10">
    <source>
        <dbReference type="SMART" id="SM00762"/>
    </source>
</evidence>
<evidence type="ECO:0000313" key="12">
    <source>
        <dbReference type="Proteomes" id="UP001211907"/>
    </source>
</evidence>
<evidence type="ECO:0000256" key="1">
    <source>
        <dbReference type="ARBA" id="ARBA00004395"/>
    </source>
</evidence>
<dbReference type="Gene3D" id="1.10.287.1060">
    <property type="entry name" value="ESAT-6-like"/>
    <property type="match status" value="1"/>
</dbReference>
<gene>
    <name evidence="11" type="primary">COG4</name>
    <name evidence="11" type="ORF">HK100_003506</name>
</gene>
<dbReference type="PANTHER" id="PTHR24016:SF0">
    <property type="entry name" value="CONSERVED OLIGOMERIC GOLGI COMPLEX SUBUNIT 4"/>
    <property type="match status" value="1"/>
</dbReference>
<keyword evidence="12" id="KW-1185">Reference proteome</keyword>
<dbReference type="Proteomes" id="UP001211907">
    <property type="component" value="Unassembled WGS sequence"/>
</dbReference>
<comment type="subcellular location">
    <subcellularLocation>
        <location evidence="1">Golgi apparatus membrane</location>
        <topology evidence="1">Peripheral membrane protein</topology>
    </subcellularLocation>
</comment>
<evidence type="ECO:0000256" key="3">
    <source>
        <dbReference type="ARBA" id="ARBA00020975"/>
    </source>
</evidence>
<feature type="region of interest" description="Disordered" evidence="9">
    <location>
        <begin position="410"/>
        <end position="442"/>
    </location>
</feature>
<accession>A0AAD5XD63</accession>
<evidence type="ECO:0000256" key="6">
    <source>
        <dbReference type="ARBA" id="ARBA00023034"/>
    </source>
</evidence>
<comment type="caution">
    <text evidence="11">The sequence shown here is derived from an EMBL/GenBank/DDBJ whole genome shotgun (WGS) entry which is preliminary data.</text>
</comment>
<sequence length="798" mass="88465">MLTERETDSGSVTDRLLALTSQAVQLDATLAAECAAQAARLPGVLANAESAVRPLLHQLHTHTTEMHTVIADTADLADRISRKVRLLDADQQKVRRLLALLDDLCEVRDSAVDVAFALDTHDWELAATHIQRFLKHDVELIRRVFNKYKLVPASAPNPPPVSINQSEFSIEDDDARNGKNSSLTPQNFINTSQADLFCPPGAPDPIDTLTAAKSSLLTIISREFDAAVKSGNEASIIRFFKLFAVIDERALGLDKFSAVLASVVKRLAQDFMRGAGDADQIPTFYADILTRLFEAVASLIDKQELIVERNYGPGRLLRVIVALQTEMDIQTGIMLDSFEDRRSIARKISDINALNLANSQNKPPPLAASALDPREVDALINEIAIISARTRLFNRFLDVRTKGEEKKLAALKEAGELTSPKTSGPSVAEGEQSSVEQGSERPKELEGVFLNEISRLTRRVKELLSTFAVLQNFFLKKSIEKALKLDEHEPGSQTSSSVEDVFYIVKTSMSRTLSTVDSLTICTVLESVGRILETEYVSGIQKRVSGNIGTLETKEGKVGVLIALNNLDVSCDYITKLVKEIDNDVGRLFGDSSPNELEKIATCLATVTNYGVSFKKMLMVWVESIFTQMIKPKIRPTLLDCFKDVKYVLTDDEYAEIDAQDAFMKRFIRDFGKLISLFKSTYSARNQNQTVSYFVDAILSEWERYMFVSLKFNALGALRFDKDLRAATSFLTMLTSWSIRDKFARLNNACALLNIEGLGEVAEIVGVSAGWRLSNGDVKKVLALRTELNFGDIAQLKI</sequence>
<dbReference type="Pfam" id="PF20662">
    <property type="entry name" value="COG4_C"/>
    <property type="match status" value="1"/>
</dbReference>
<comment type="similarity">
    <text evidence="2">Belongs to the COG4 family.</text>
</comment>
<organism evidence="11 12">
    <name type="scientific">Physocladia obscura</name>
    <dbReference type="NCBI Taxonomy" id="109957"/>
    <lineage>
        <taxon>Eukaryota</taxon>
        <taxon>Fungi</taxon>
        <taxon>Fungi incertae sedis</taxon>
        <taxon>Chytridiomycota</taxon>
        <taxon>Chytridiomycota incertae sedis</taxon>
        <taxon>Chytridiomycetes</taxon>
        <taxon>Chytridiales</taxon>
        <taxon>Chytriomycetaceae</taxon>
        <taxon>Physocladia</taxon>
    </lineage>
</organism>
<dbReference type="Pfam" id="PF20663">
    <property type="entry name" value="COG4_N"/>
    <property type="match status" value="1"/>
</dbReference>
<dbReference type="SMART" id="SM00762">
    <property type="entry name" value="Cog4"/>
    <property type="match status" value="1"/>
</dbReference>
<dbReference type="GO" id="GO:0015031">
    <property type="term" value="P:protein transport"/>
    <property type="evidence" value="ECO:0007669"/>
    <property type="project" value="UniProtKB-KW"/>
</dbReference>
<protein>
    <recommendedName>
        <fullName evidence="3">Conserved oligomeric Golgi complex subunit 4</fullName>
    </recommendedName>
    <alternativeName>
        <fullName evidence="8">Component of oligomeric Golgi complex 4</fullName>
    </alternativeName>
</protein>
<name>A0AAD5XD63_9FUNG</name>
<evidence type="ECO:0000256" key="7">
    <source>
        <dbReference type="ARBA" id="ARBA00023136"/>
    </source>
</evidence>
<keyword evidence="4" id="KW-0813">Transport</keyword>
<proteinExistence type="inferred from homology"/>
<evidence type="ECO:0000313" key="11">
    <source>
        <dbReference type="EMBL" id="KAJ3107942.1"/>
    </source>
</evidence>